<evidence type="ECO:0000256" key="4">
    <source>
        <dbReference type="ARBA" id="ARBA00022540"/>
    </source>
</evidence>
<reference evidence="11" key="2">
    <citation type="submission" date="2015-01" db="EMBL/GenBank/DDBJ databases">
        <title>Evolutionary Origins and Diversification of the Mycorrhizal Mutualists.</title>
        <authorList>
            <consortium name="DOE Joint Genome Institute"/>
            <consortium name="Mycorrhizal Genomics Consortium"/>
            <person name="Kohler A."/>
            <person name="Kuo A."/>
            <person name="Nagy L.G."/>
            <person name="Floudas D."/>
            <person name="Copeland A."/>
            <person name="Barry K.W."/>
            <person name="Cichocki N."/>
            <person name="Veneault-Fourrey C."/>
            <person name="LaButti K."/>
            <person name="Lindquist E.A."/>
            <person name="Lipzen A."/>
            <person name="Lundell T."/>
            <person name="Morin E."/>
            <person name="Murat C."/>
            <person name="Riley R."/>
            <person name="Ohm R."/>
            <person name="Sun H."/>
            <person name="Tunlid A."/>
            <person name="Henrissat B."/>
            <person name="Grigoriev I.V."/>
            <person name="Hibbett D.S."/>
            <person name="Martin F."/>
        </authorList>
    </citation>
    <scope>NUCLEOTIDE SEQUENCE [LARGE SCALE GENOMIC DNA]</scope>
    <source>
        <strain evidence="11">MAFF 305830</strain>
    </source>
</reference>
<dbReference type="PANTHER" id="PTHR45860">
    <property type="entry name" value="TRANSLATION INITIATION FACTOR EIF-2B SUBUNIT ALPHA"/>
    <property type="match status" value="1"/>
</dbReference>
<dbReference type="InterPro" id="IPR042528">
    <property type="entry name" value="elF-2B_alpha_N"/>
</dbReference>
<dbReference type="Proteomes" id="UP000054097">
    <property type="component" value="Unassembled WGS sequence"/>
</dbReference>
<keyword evidence="11" id="KW-1185">Reference proteome</keyword>
<dbReference type="STRING" id="933852.A0A0C2XPZ2"/>
<dbReference type="GO" id="GO:0005829">
    <property type="term" value="C:cytosol"/>
    <property type="evidence" value="ECO:0007669"/>
    <property type="project" value="UniProtKB-SubCell"/>
</dbReference>
<comment type="subunit">
    <text evidence="8">Component of the translation initiation factor 2B (eIF2B) complex which is a heterodecamer of two sets of five different subunits: alpha, beta, gamma, delta and epsilon. Subunits alpha, beta and delta comprise a regulatory subcomplex and subunits epsilon and gamma comprise a catalytic subcomplex. Within the complex, the hexameric regulatory complex resides at the center, with the two heterodimeric catalytic subcomplexes bound on opposite sides.</text>
</comment>
<dbReference type="InterPro" id="IPR000649">
    <property type="entry name" value="IF-2B-related"/>
</dbReference>
<protein>
    <recommendedName>
        <fullName evidence="6">Translation initiation factor eIF2B subunit alpha</fullName>
    </recommendedName>
    <alternativeName>
        <fullName evidence="7">eIF2B GDP-GTP exchange factor subunit alpha</fullName>
    </alternativeName>
</protein>
<evidence type="ECO:0000256" key="9">
    <source>
        <dbReference type="RuleBase" id="RU003814"/>
    </source>
</evidence>
<evidence type="ECO:0000313" key="10">
    <source>
        <dbReference type="EMBL" id="KIM31027.1"/>
    </source>
</evidence>
<evidence type="ECO:0000256" key="8">
    <source>
        <dbReference type="ARBA" id="ARBA00046432"/>
    </source>
</evidence>
<dbReference type="HOGENOM" id="CLU_016218_0_0_1"/>
<dbReference type="EMBL" id="KN824283">
    <property type="protein sequence ID" value="KIM31027.1"/>
    <property type="molecule type" value="Genomic_DNA"/>
</dbReference>
<evidence type="ECO:0000256" key="3">
    <source>
        <dbReference type="ARBA" id="ARBA00022490"/>
    </source>
</evidence>
<keyword evidence="3" id="KW-0963">Cytoplasm</keyword>
<sequence length="386" mass="42469">MAQPPPLLMLSNDQTDAIKFQKDASKFDVISAYKTFVNDPDISMPVAAMQSLSELIAQTEIATMFELMEAVKDAATKLKRHYSHNSVSLSAGCDVFYQFISSLRDFGQDFEGFKSHIIAAVREYAQNTKQVKDTIADNVDAFIKDDSVILTHGYSRVVVNAFLLSHRKGRRISVYVTETRPRGLGMRTHELLTKAGIPCTIILDSAVAYAMDKVDMIMVGCEAVVESGGIVNAVGSCQMAMIAKAFNKPVHVLAESYKWTRLFPLSQYDLPTHNDHILSFDLVSTPPTSGSNSPLPGTPRRHHPVLRTTDSIPNLLFAAQRHPPLDTTMSTNSMSNVMPVGQAGRNPEVDYTPPEYITLLFTDAGILTPEGISSYLVTMSLRSESS</sequence>
<dbReference type="GO" id="GO:0005085">
    <property type="term" value="F:guanyl-nucleotide exchange factor activity"/>
    <property type="evidence" value="ECO:0007669"/>
    <property type="project" value="TreeGrafter"/>
</dbReference>
<gene>
    <name evidence="10" type="ORF">M408DRAFT_15373</name>
</gene>
<comment type="subcellular location">
    <subcellularLocation>
        <location evidence="1">Cytoplasm</location>
        <location evidence="1">Cytosol</location>
    </subcellularLocation>
</comment>
<evidence type="ECO:0000256" key="7">
    <source>
        <dbReference type="ARBA" id="ARBA00044236"/>
    </source>
</evidence>
<evidence type="ECO:0000256" key="1">
    <source>
        <dbReference type="ARBA" id="ARBA00004514"/>
    </source>
</evidence>
<dbReference type="SUPFAM" id="SSF100950">
    <property type="entry name" value="NagB/RpiA/CoA transferase-like"/>
    <property type="match status" value="1"/>
</dbReference>
<evidence type="ECO:0000256" key="2">
    <source>
        <dbReference type="ARBA" id="ARBA00007251"/>
    </source>
</evidence>
<dbReference type="InterPro" id="IPR051501">
    <property type="entry name" value="eIF2B_alpha/beta/delta"/>
</dbReference>
<accession>A0A0C2XPZ2</accession>
<dbReference type="Pfam" id="PF01008">
    <property type="entry name" value="IF-2B"/>
    <property type="match status" value="1"/>
</dbReference>
<dbReference type="InterPro" id="IPR037171">
    <property type="entry name" value="NagB/RpiA_transferase-like"/>
</dbReference>
<evidence type="ECO:0000313" key="11">
    <source>
        <dbReference type="Proteomes" id="UP000054097"/>
    </source>
</evidence>
<name>A0A0C2XPZ2_SERVB</name>
<dbReference type="Gene3D" id="1.20.120.1070">
    <property type="entry name" value="Translation initiation factor eIF-2B, N-terminal domain"/>
    <property type="match status" value="1"/>
</dbReference>
<dbReference type="GO" id="GO:0005851">
    <property type="term" value="C:eukaryotic translation initiation factor 2B complex"/>
    <property type="evidence" value="ECO:0007669"/>
    <property type="project" value="TreeGrafter"/>
</dbReference>
<organism evidence="10 11">
    <name type="scientific">Serendipita vermifera MAFF 305830</name>
    <dbReference type="NCBI Taxonomy" id="933852"/>
    <lineage>
        <taxon>Eukaryota</taxon>
        <taxon>Fungi</taxon>
        <taxon>Dikarya</taxon>
        <taxon>Basidiomycota</taxon>
        <taxon>Agaricomycotina</taxon>
        <taxon>Agaricomycetes</taxon>
        <taxon>Sebacinales</taxon>
        <taxon>Serendipitaceae</taxon>
        <taxon>Serendipita</taxon>
    </lineage>
</organism>
<dbReference type="GO" id="GO:0003743">
    <property type="term" value="F:translation initiation factor activity"/>
    <property type="evidence" value="ECO:0007669"/>
    <property type="project" value="UniProtKB-KW"/>
</dbReference>
<dbReference type="InterPro" id="IPR042529">
    <property type="entry name" value="IF_2B-like_C"/>
</dbReference>
<evidence type="ECO:0000256" key="6">
    <source>
        <dbReference type="ARBA" id="ARBA00044208"/>
    </source>
</evidence>
<reference evidence="10 11" key="1">
    <citation type="submission" date="2014-04" db="EMBL/GenBank/DDBJ databases">
        <authorList>
            <consortium name="DOE Joint Genome Institute"/>
            <person name="Kuo A."/>
            <person name="Zuccaro A."/>
            <person name="Kohler A."/>
            <person name="Nagy L.G."/>
            <person name="Floudas D."/>
            <person name="Copeland A."/>
            <person name="Barry K.W."/>
            <person name="Cichocki N."/>
            <person name="Veneault-Fourrey C."/>
            <person name="LaButti K."/>
            <person name="Lindquist E.A."/>
            <person name="Lipzen A."/>
            <person name="Lundell T."/>
            <person name="Morin E."/>
            <person name="Murat C."/>
            <person name="Sun H."/>
            <person name="Tunlid A."/>
            <person name="Henrissat B."/>
            <person name="Grigoriev I.V."/>
            <person name="Hibbett D.S."/>
            <person name="Martin F."/>
            <person name="Nordberg H.P."/>
            <person name="Cantor M.N."/>
            <person name="Hua S.X."/>
        </authorList>
    </citation>
    <scope>NUCLEOTIDE SEQUENCE [LARGE SCALE GENOMIC DNA]</scope>
    <source>
        <strain evidence="10 11">MAFF 305830</strain>
    </source>
</reference>
<dbReference type="AlphaFoldDB" id="A0A0C2XPZ2"/>
<keyword evidence="4" id="KW-0396">Initiation factor</keyword>
<evidence type="ECO:0000256" key="5">
    <source>
        <dbReference type="ARBA" id="ARBA00022917"/>
    </source>
</evidence>
<dbReference type="PANTHER" id="PTHR45860:SF1">
    <property type="entry name" value="TRANSLATION INITIATION FACTOR EIF-2B SUBUNIT ALPHA"/>
    <property type="match status" value="1"/>
</dbReference>
<comment type="similarity">
    <text evidence="2 9">Belongs to the eIF-2B alpha/beta/delta subunits family.</text>
</comment>
<proteinExistence type="inferred from homology"/>
<keyword evidence="5" id="KW-0648">Protein biosynthesis</keyword>
<dbReference type="OrthoDB" id="10249309at2759"/>
<dbReference type="Gene3D" id="3.40.50.10470">
    <property type="entry name" value="Translation initiation factor eif-2b, domain 2"/>
    <property type="match status" value="1"/>
</dbReference>